<evidence type="ECO:0000259" key="8">
    <source>
        <dbReference type="PROSITE" id="PS50850"/>
    </source>
</evidence>
<evidence type="ECO:0000256" key="5">
    <source>
        <dbReference type="ARBA" id="ARBA00022989"/>
    </source>
</evidence>
<evidence type="ECO:0000256" key="7">
    <source>
        <dbReference type="SAM" id="Phobius"/>
    </source>
</evidence>
<evidence type="ECO:0000313" key="10">
    <source>
        <dbReference type="Proteomes" id="UP000192288"/>
    </source>
</evidence>
<feature type="transmembrane region" description="Helical" evidence="7">
    <location>
        <begin position="322"/>
        <end position="340"/>
    </location>
</feature>
<feature type="transmembrane region" description="Helical" evidence="7">
    <location>
        <begin position="296"/>
        <end position="315"/>
    </location>
</feature>
<dbReference type="InterPro" id="IPR020846">
    <property type="entry name" value="MFS_dom"/>
</dbReference>
<dbReference type="AlphaFoldDB" id="A0A1X0VCV4"/>
<name>A0A1X0VCV4_LEUPS</name>
<dbReference type="InterPro" id="IPR005275">
    <property type="entry name" value="Lfuc_symporter_FucP"/>
</dbReference>
<feature type="transmembrane region" description="Helical" evidence="7">
    <location>
        <begin position="264"/>
        <end position="284"/>
    </location>
</feature>
<sequence length="450" mass="49297">MTIFKTKAVVQADGYLNKTPPFQFILLSLMFPLWGAAASLNDILITQFKAVFTLSNVASAFVQSAFYLGYFVLAIPASRVIQRTSYKISILIGLGLYMVGSLLFFPASQMGTYSVFLIAIFVLATGLSFLETSANTYSSLLGPKQHATLRLNISQTFYPVGSILGIILGKYLIFGNGKSLAQQMAGMNASEKLSFGHKALAHTLLPYQCLLVVLGVAFIILVLTQYPKKRQQSLTVGQPNAKLLDTLKYLWQNKPFKQGILVEFFYVGMQTAVWSFTIRLALTLNSHFNERYASNFMIYAYVAFFVGKFIANLLIPKFGAGHVLLSYGVMGIVALLYVTLVHDVSALYALVLVSGLFGPGWATIYSETIKTVQVPIHCETAGAILVMSIVGGAILPLIQGAVADMTDMSTSFSIDLIAFAVVAWFAKTMVQQEREAQQNDTKNQFAGEII</sequence>
<dbReference type="PANTHER" id="PTHR43702">
    <property type="entry name" value="L-FUCOSE-PROTON SYMPORTER"/>
    <property type="match status" value="1"/>
</dbReference>
<dbReference type="GO" id="GO:0005886">
    <property type="term" value="C:plasma membrane"/>
    <property type="evidence" value="ECO:0007669"/>
    <property type="project" value="UniProtKB-SubCell"/>
</dbReference>
<accession>A0A1X0VCV4</accession>
<feature type="transmembrane region" description="Helical" evidence="7">
    <location>
        <begin position="346"/>
        <end position="364"/>
    </location>
</feature>
<dbReference type="GO" id="GO:0015535">
    <property type="term" value="F:fucose:proton symporter activity"/>
    <property type="evidence" value="ECO:0007669"/>
    <property type="project" value="InterPro"/>
</dbReference>
<keyword evidence="6 7" id="KW-0472">Membrane</keyword>
<evidence type="ECO:0000256" key="4">
    <source>
        <dbReference type="ARBA" id="ARBA00022692"/>
    </source>
</evidence>
<feature type="transmembrane region" description="Helical" evidence="7">
    <location>
        <begin position="113"/>
        <end position="130"/>
    </location>
</feature>
<evidence type="ECO:0000313" key="9">
    <source>
        <dbReference type="EMBL" id="ORI97572.1"/>
    </source>
</evidence>
<dbReference type="CDD" id="cd17394">
    <property type="entry name" value="MFS_FucP_like"/>
    <property type="match status" value="1"/>
</dbReference>
<dbReference type="Proteomes" id="UP000192288">
    <property type="component" value="Unassembled WGS sequence"/>
</dbReference>
<feature type="transmembrane region" description="Helical" evidence="7">
    <location>
        <begin position="21"/>
        <end position="40"/>
    </location>
</feature>
<reference evidence="9 10" key="1">
    <citation type="journal article" date="2017" name="Front. Microbiol.">
        <title>Genomic Characterization of Dairy Associated Leuconostoc Species and Diversity of Leuconostocs in Undefined Mixed Mesophilic Starter Cultures.</title>
        <authorList>
            <person name="Frantzen C.A."/>
            <person name="Kot W."/>
            <person name="Pedersen T.B."/>
            <person name="Ardo Y.M."/>
            <person name="Broadbent J.R."/>
            <person name="Neve H."/>
            <person name="Hansen L.H."/>
            <person name="Dal Bello F."/>
            <person name="Ostlie H.M."/>
            <person name="Kleppen H.P."/>
            <person name="Vogensen F.K."/>
            <person name="Holo H."/>
        </authorList>
    </citation>
    <scope>NUCLEOTIDE SEQUENCE [LARGE SCALE GENOMIC DNA]</scope>
    <source>
        <strain evidence="9 10">LMGCF08</strain>
    </source>
</reference>
<protein>
    <submittedName>
        <fullName evidence="9">L-fucose:H+ symporter permease</fullName>
    </submittedName>
</protein>
<dbReference type="InterPro" id="IPR011701">
    <property type="entry name" value="MFS"/>
</dbReference>
<keyword evidence="3" id="KW-1003">Cell membrane</keyword>
<keyword evidence="2" id="KW-0813">Transport</keyword>
<dbReference type="Gene3D" id="1.20.1250.20">
    <property type="entry name" value="MFS general substrate transporter like domains"/>
    <property type="match status" value="2"/>
</dbReference>
<feature type="domain" description="Major facilitator superfamily (MFS) profile" evidence="8">
    <location>
        <begin position="23"/>
        <end position="435"/>
    </location>
</feature>
<dbReference type="EMBL" id="MPLS01000021">
    <property type="protein sequence ID" value="ORI97572.1"/>
    <property type="molecule type" value="Genomic_DNA"/>
</dbReference>
<feature type="transmembrane region" description="Helical" evidence="7">
    <location>
        <begin position="410"/>
        <end position="426"/>
    </location>
</feature>
<evidence type="ECO:0000256" key="2">
    <source>
        <dbReference type="ARBA" id="ARBA00022448"/>
    </source>
</evidence>
<dbReference type="PANTHER" id="PTHR43702:SF11">
    <property type="entry name" value="L-FUCOSE-PROTON SYMPORTER"/>
    <property type="match status" value="1"/>
</dbReference>
<dbReference type="NCBIfam" id="TIGR00885">
    <property type="entry name" value="fucP"/>
    <property type="match status" value="1"/>
</dbReference>
<dbReference type="Pfam" id="PF07690">
    <property type="entry name" value="MFS_1"/>
    <property type="match status" value="1"/>
</dbReference>
<comment type="subcellular location">
    <subcellularLocation>
        <location evidence="1">Cell inner membrane</location>
        <topology evidence="1">Multi-pass membrane protein</topology>
    </subcellularLocation>
</comment>
<proteinExistence type="predicted"/>
<evidence type="ECO:0000256" key="6">
    <source>
        <dbReference type="ARBA" id="ARBA00023136"/>
    </source>
</evidence>
<feature type="transmembrane region" description="Helical" evidence="7">
    <location>
        <begin position="60"/>
        <end position="81"/>
    </location>
</feature>
<comment type="caution">
    <text evidence="9">The sequence shown here is derived from an EMBL/GenBank/DDBJ whole genome shotgun (WGS) entry which is preliminary data.</text>
</comment>
<feature type="transmembrane region" description="Helical" evidence="7">
    <location>
        <begin position="88"/>
        <end position="107"/>
    </location>
</feature>
<dbReference type="InterPro" id="IPR036259">
    <property type="entry name" value="MFS_trans_sf"/>
</dbReference>
<evidence type="ECO:0000256" key="3">
    <source>
        <dbReference type="ARBA" id="ARBA00022475"/>
    </source>
</evidence>
<feature type="transmembrane region" description="Helical" evidence="7">
    <location>
        <begin position="204"/>
        <end position="223"/>
    </location>
</feature>
<dbReference type="eggNOG" id="COG0738">
    <property type="taxonomic scope" value="Bacteria"/>
</dbReference>
<evidence type="ECO:0000256" key="1">
    <source>
        <dbReference type="ARBA" id="ARBA00004429"/>
    </source>
</evidence>
<dbReference type="STRING" id="33968.BMS77_07010"/>
<dbReference type="PROSITE" id="PS50850">
    <property type="entry name" value="MFS"/>
    <property type="match status" value="1"/>
</dbReference>
<feature type="transmembrane region" description="Helical" evidence="7">
    <location>
        <begin position="376"/>
        <end position="398"/>
    </location>
</feature>
<keyword evidence="4 7" id="KW-0812">Transmembrane</keyword>
<dbReference type="InterPro" id="IPR050375">
    <property type="entry name" value="MFS_TsgA-like"/>
</dbReference>
<feature type="transmembrane region" description="Helical" evidence="7">
    <location>
        <begin position="151"/>
        <end position="174"/>
    </location>
</feature>
<organism evidence="9 10">
    <name type="scientific">Leuconostoc pseudomesenteroides</name>
    <dbReference type="NCBI Taxonomy" id="33968"/>
    <lineage>
        <taxon>Bacteria</taxon>
        <taxon>Bacillati</taxon>
        <taxon>Bacillota</taxon>
        <taxon>Bacilli</taxon>
        <taxon>Lactobacillales</taxon>
        <taxon>Lactobacillaceae</taxon>
        <taxon>Leuconostoc</taxon>
    </lineage>
</organism>
<keyword evidence="5 7" id="KW-1133">Transmembrane helix</keyword>
<dbReference type="SUPFAM" id="SSF103473">
    <property type="entry name" value="MFS general substrate transporter"/>
    <property type="match status" value="1"/>
</dbReference>
<gene>
    <name evidence="9" type="ORF">BMR96_06520</name>
</gene>
<dbReference type="RefSeq" id="WP_080519390.1">
    <property type="nucleotide sequence ID" value="NZ_MPLS01000021.1"/>
</dbReference>